<evidence type="ECO:0000259" key="1">
    <source>
        <dbReference type="Pfam" id="PF15919"/>
    </source>
</evidence>
<accession>A0A9X4JSU0</accession>
<dbReference type="InterPro" id="IPR031807">
    <property type="entry name" value="HicB-like"/>
</dbReference>
<reference evidence="2" key="1">
    <citation type="submission" date="2022-02" db="EMBL/GenBank/DDBJ databases">
        <authorList>
            <person name="Leng L."/>
        </authorList>
    </citation>
    <scope>NUCLEOTIDE SEQUENCE</scope>
    <source>
        <strain evidence="2">JI</strain>
    </source>
</reference>
<name>A0A9X4JSU0_9FIRM</name>
<sequence length="139" mass="15972">MFPDRYIYPAIFSYKDDSISIEFPDLPGCLLSAETNEEAFRNAKEALGLYLLDMENDGERIPEPTVINNLNLEPNQMAVPVEVWMPAYREDIDNKAVKKTVILPKWLNDMAENEKINLSHLLQSALKNHFGISDYKKQP</sequence>
<dbReference type="Pfam" id="PF15919">
    <property type="entry name" value="HicB_lk_antitox"/>
    <property type="match status" value="1"/>
</dbReference>
<dbReference type="InterPro" id="IPR051404">
    <property type="entry name" value="TA_system_antitoxin"/>
</dbReference>
<protein>
    <submittedName>
        <fullName evidence="2">Type II toxin-antitoxin system HicB family antitoxin</fullName>
    </submittedName>
</protein>
<dbReference type="Proteomes" id="UP001154312">
    <property type="component" value="Unassembled WGS sequence"/>
</dbReference>
<evidence type="ECO:0000313" key="3">
    <source>
        <dbReference type="Proteomes" id="UP001154312"/>
    </source>
</evidence>
<dbReference type="AlphaFoldDB" id="A0A9X4JSU0"/>
<dbReference type="RefSeq" id="WP_277442642.1">
    <property type="nucleotide sequence ID" value="NZ_JAKOAV010000004.1"/>
</dbReference>
<dbReference type="PANTHER" id="PTHR34504:SF2">
    <property type="entry name" value="UPF0150 PROTEIN SSL0259"/>
    <property type="match status" value="1"/>
</dbReference>
<proteinExistence type="predicted"/>
<dbReference type="InterPro" id="IPR035069">
    <property type="entry name" value="TTHA1013/TTHA0281-like"/>
</dbReference>
<dbReference type="PANTHER" id="PTHR34504">
    <property type="entry name" value="ANTITOXIN HICB"/>
    <property type="match status" value="1"/>
</dbReference>
<comment type="caution">
    <text evidence="2">The sequence shown here is derived from an EMBL/GenBank/DDBJ whole genome shotgun (WGS) entry which is preliminary data.</text>
</comment>
<keyword evidence="3" id="KW-1185">Reference proteome</keyword>
<dbReference type="SUPFAM" id="SSF143100">
    <property type="entry name" value="TTHA1013/TTHA0281-like"/>
    <property type="match status" value="1"/>
</dbReference>
<gene>
    <name evidence="2" type="ORF">L7E55_03355</name>
</gene>
<organism evidence="2 3">
    <name type="scientific">Pelotomaculum isophthalicicum JI</name>
    <dbReference type="NCBI Taxonomy" id="947010"/>
    <lineage>
        <taxon>Bacteria</taxon>
        <taxon>Bacillati</taxon>
        <taxon>Bacillota</taxon>
        <taxon>Clostridia</taxon>
        <taxon>Eubacteriales</taxon>
        <taxon>Desulfotomaculaceae</taxon>
        <taxon>Pelotomaculum</taxon>
    </lineage>
</organism>
<dbReference type="Gene3D" id="3.30.160.250">
    <property type="match status" value="1"/>
</dbReference>
<feature type="domain" description="HicB-like antitoxin of toxin-antitoxin system" evidence="1">
    <location>
        <begin position="9"/>
        <end position="112"/>
    </location>
</feature>
<dbReference type="EMBL" id="JAKOAV010000004">
    <property type="protein sequence ID" value="MDF9407404.1"/>
    <property type="molecule type" value="Genomic_DNA"/>
</dbReference>
<evidence type="ECO:0000313" key="2">
    <source>
        <dbReference type="EMBL" id="MDF9407404.1"/>
    </source>
</evidence>